<keyword evidence="7" id="KW-1015">Disulfide bond</keyword>
<dbReference type="PROSITE" id="PS50835">
    <property type="entry name" value="IG_LIKE"/>
    <property type="match status" value="1"/>
</dbReference>
<dbReference type="InterPro" id="IPR013783">
    <property type="entry name" value="Ig-like_fold"/>
</dbReference>
<dbReference type="Ensembl" id="ENSSLUT00000062734.1">
    <property type="protein sequence ID" value="ENSSLUP00000061018.1"/>
    <property type="gene ID" value="ENSSLUG00000025982.1"/>
</dbReference>
<evidence type="ECO:0000256" key="10">
    <source>
        <dbReference type="ARBA" id="ARBA00023319"/>
    </source>
</evidence>
<dbReference type="InterPro" id="IPR053896">
    <property type="entry name" value="BTN3A2-like_Ig-C"/>
</dbReference>
<dbReference type="GO" id="GO:0009897">
    <property type="term" value="C:external side of plasma membrane"/>
    <property type="evidence" value="ECO:0007669"/>
    <property type="project" value="TreeGrafter"/>
</dbReference>
<evidence type="ECO:0000256" key="5">
    <source>
        <dbReference type="ARBA" id="ARBA00022989"/>
    </source>
</evidence>
<keyword evidence="8" id="KW-0675">Receptor</keyword>
<keyword evidence="2" id="KW-1003">Cell membrane</keyword>
<evidence type="ECO:0000313" key="13">
    <source>
        <dbReference type="Proteomes" id="UP000694568"/>
    </source>
</evidence>
<dbReference type="InterPro" id="IPR007110">
    <property type="entry name" value="Ig-like_dom"/>
</dbReference>
<keyword evidence="6" id="KW-0472">Membrane</keyword>
<keyword evidence="10" id="KW-0393">Immunoglobulin domain</keyword>
<evidence type="ECO:0000256" key="4">
    <source>
        <dbReference type="ARBA" id="ARBA00022729"/>
    </source>
</evidence>
<evidence type="ECO:0000313" key="12">
    <source>
        <dbReference type="Ensembl" id="ENSSLUP00000061018.1"/>
    </source>
</evidence>
<evidence type="ECO:0000256" key="3">
    <source>
        <dbReference type="ARBA" id="ARBA00022692"/>
    </source>
</evidence>
<keyword evidence="5" id="KW-1133">Transmembrane helix</keyword>
<evidence type="ECO:0000256" key="1">
    <source>
        <dbReference type="ARBA" id="ARBA00004251"/>
    </source>
</evidence>
<evidence type="ECO:0000256" key="8">
    <source>
        <dbReference type="ARBA" id="ARBA00023170"/>
    </source>
</evidence>
<comment type="subcellular location">
    <subcellularLocation>
        <location evidence="1">Cell membrane</location>
        <topology evidence="1">Single-pass type I membrane protein</topology>
    </subcellularLocation>
</comment>
<dbReference type="SUPFAM" id="SSF48726">
    <property type="entry name" value="Immunoglobulin"/>
    <property type="match status" value="2"/>
</dbReference>
<dbReference type="Pfam" id="PF22705">
    <property type="entry name" value="C2-set_3"/>
    <property type="match status" value="1"/>
</dbReference>
<dbReference type="PANTHER" id="PTHR25466">
    <property type="entry name" value="T-LYMPHOCYTE ACTIVATION ANTIGEN"/>
    <property type="match status" value="1"/>
</dbReference>
<dbReference type="GO" id="GO:0031295">
    <property type="term" value="P:T cell costimulation"/>
    <property type="evidence" value="ECO:0007669"/>
    <property type="project" value="TreeGrafter"/>
</dbReference>
<keyword evidence="13" id="KW-1185">Reference proteome</keyword>
<accession>A0A8D0B6R5</accession>
<dbReference type="GO" id="GO:0007166">
    <property type="term" value="P:cell surface receptor signaling pathway"/>
    <property type="evidence" value="ECO:0007669"/>
    <property type="project" value="TreeGrafter"/>
</dbReference>
<dbReference type="GO" id="GO:0042102">
    <property type="term" value="P:positive regulation of T cell proliferation"/>
    <property type="evidence" value="ECO:0007669"/>
    <property type="project" value="TreeGrafter"/>
</dbReference>
<evidence type="ECO:0000256" key="2">
    <source>
        <dbReference type="ARBA" id="ARBA00022475"/>
    </source>
</evidence>
<reference evidence="12" key="1">
    <citation type="submission" date="2025-08" db="UniProtKB">
        <authorList>
            <consortium name="Ensembl"/>
        </authorList>
    </citation>
    <scope>IDENTIFICATION</scope>
</reference>
<dbReference type="AlphaFoldDB" id="A0A8D0B6R5"/>
<reference evidence="12" key="2">
    <citation type="submission" date="2025-09" db="UniProtKB">
        <authorList>
            <consortium name="Ensembl"/>
        </authorList>
    </citation>
    <scope>IDENTIFICATION</scope>
</reference>
<dbReference type="InterPro" id="IPR013106">
    <property type="entry name" value="Ig_V-set"/>
</dbReference>
<evidence type="ECO:0000259" key="11">
    <source>
        <dbReference type="PROSITE" id="PS50835"/>
    </source>
</evidence>
<keyword evidence="9" id="KW-0325">Glycoprotein</keyword>
<proteinExistence type="predicted"/>
<dbReference type="InterPro" id="IPR051713">
    <property type="entry name" value="T-cell_Activation_Regulation"/>
</dbReference>
<name>A0A8D0B6R5_SANLU</name>
<dbReference type="GO" id="GO:0006955">
    <property type="term" value="P:immune response"/>
    <property type="evidence" value="ECO:0007669"/>
    <property type="project" value="TreeGrafter"/>
</dbReference>
<dbReference type="PANTHER" id="PTHR25466:SF14">
    <property type="entry name" value="BUTYROPHILIN SUBFAMILY 2 MEMBER A2-LIKE-RELATED"/>
    <property type="match status" value="1"/>
</dbReference>
<dbReference type="Pfam" id="PF07686">
    <property type="entry name" value="V-set"/>
    <property type="match status" value="1"/>
</dbReference>
<evidence type="ECO:0000256" key="6">
    <source>
        <dbReference type="ARBA" id="ARBA00023136"/>
    </source>
</evidence>
<feature type="domain" description="Ig-like" evidence="11">
    <location>
        <begin position="123"/>
        <end position="197"/>
    </location>
</feature>
<dbReference type="GeneTree" id="ENSGT01030000234893"/>
<protein>
    <recommendedName>
        <fullName evidence="11">Ig-like domain-containing protein</fullName>
    </recommendedName>
</protein>
<dbReference type="Gene3D" id="2.60.40.10">
    <property type="entry name" value="Immunoglobulins"/>
    <property type="match status" value="2"/>
</dbReference>
<evidence type="ECO:0000256" key="7">
    <source>
        <dbReference type="ARBA" id="ARBA00023157"/>
    </source>
</evidence>
<sequence>THTKSIFLVTEECCCGYLNNPTHVFTVNVQLYRVYVFHVRCADTQAHSYYYNQDQLGLQDQHFRGRTSLFKDQISRGTASIRLTGVEVQDEGRYKCYTSTISDNKESYINLNVDAPIHKVDIQQVENRITCSSEGIYPQPELTWSTSPPSNVSLENNPTVQQTEQLLYNINSSLIASVTDLVYSCTVSTRTNKRTATLFKLKVYHLQSTQDTQTEEAHTDTKFTYTV</sequence>
<dbReference type="Proteomes" id="UP000694568">
    <property type="component" value="Unplaced"/>
</dbReference>
<keyword evidence="4" id="KW-0732">Signal</keyword>
<dbReference type="GO" id="GO:0071222">
    <property type="term" value="P:cellular response to lipopolysaccharide"/>
    <property type="evidence" value="ECO:0007669"/>
    <property type="project" value="TreeGrafter"/>
</dbReference>
<keyword evidence="3" id="KW-0812">Transmembrane</keyword>
<dbReference type="GO" id="GO:0042130">
    <property type="term" value="P:negative regulation of T cell proliferation"/>
    <property type="evidence" value="ECO:0007669"/>
    <property type="project" value="TreeGrafter"/>
</dbReference>
<evidence type="ECO:0000256" key="9">
    <source>
        <dbReference type="ARBA" id="ARBA00023180"/>
    </source>
</evidence>
<organism evidence="12 13">
    <name type="scientific">Sander lucioperca</name>
    <name type="common">Pike-perch</name>
    <name type="synonym">Perca lucioperca</name>
    <dbReference type="NCBI Taxonomy" id="283035"/>
    <lineage>
        <taxon>Eukaryota</taxon>
        <taxon>Metazoa</taxon>
        <taxon>Chordata</taxon>
        <taxon>Craniata</taxon>
        <taxon>Vertebrata</taxon>
        <taxon>Euteleostomi</taxon>
        <taxon>Actinopterygii</taxon>
        <taxon>Neopterygii</taxon>
        <taxon>Teleostei</taxon>
        <taxon>Neoteleostei</taxon>
        <taxon>Acanthomorphata</taxon>
        <taxon>Eupercaria</taxon>
        <taxon>Perciformes</taxon>
        <taxon>Percoidei</taxon>
        <taxon>Percidae</taxon>
        <taxon>Luciopercinae</taxon>
        <taxon>Sander</taxon>
    </lineage>
</organism>
<dbReference type="InterPro" id="IPR036179">
    <property type="entry name" value="Ig-like_dom_sf"/>
</dbReference>